<keyword evidence="4" id="KW-0479">Metal-binding</keyword>
<dbReference type="InterPro" id="IPR036770">
    <property type="entry name" value="Ankyrin_rpt-contain_sf"/>
</dbReference>
<accession>A0A813DJG0</accession>
<dbReference type="PANTHER" id="PTHR47143:SF1">
    <property type="entry name" value="ION_TRANS DOMAIN-CONTAINING PROTEIN"/>
    <property type="match status" value="1"/>
</dbReference>
<feature type="domain" description="Fe2OG dioxygenase" evidence="14">
    <location>
        <begin position="271"/>
        <end position="360"/>
    </location>
</feature>
<dbReference type="PROSITE" id="PS50297">
    <property type="entry name" value="ANK_REP_REGION"/>
    <property type="match status" value="2"/>
</dbReference>
<dbReference type="SMART" id="SM00248">
    <property type="entry name" value="ANK"/>
    <property type="match status" value="2"/>
</dbReference>
<keyword evidence="2" id="KW-0813">Transport</keyword>
<evidence type="ECO:0000256" key="8">
    <source>
        <dbReference type="ARBA" id="ARBA00023004"/>
    </source>
</evidence>
<dbReference type="Proteomes" id="UP000654075">
    <property type="component" value="Unassembled WGS sequence"/>
</dbReference>
<evidence type="ECO:0000256" key="13">
    <source>
        <dbReference type="PROSITE-ProRule" id="PRU00023"/>
    </source>
</evidence>
<evidence type="ECO:0000256" key="9">
    <source>
        <dbReference type="ARBA" id="ARBA00023043"/>
    </source>
</evidence>
<keyword evidence="16" id="KW-1185">Reference proteome</keyword>
<dbReference type="SUPFAM" id="SSF48403">
    <property type="entry name" value="Ankyrin repeat"/>
    <property type="match status" value="1"/>
</dbReference>
<dbReference type="InterPro" id="IPR002110">
    <property type="entry name" value="Ankyrin_rpt"/>
</dbReference>
<dbReference type="GO" id="GO:0034220">
    <property type="term" value="P:monoatomic ion transmembrane transport"/>
    <property type="evidence" value="ECO:0007669"/>
    <property type="project" value="UniProtKB-KW"/>
</dbReference>
<dbReference type="SMART" id="SM00702">
    <property type="entry name" value="P4Hc"/>
    <property type="match status" value="1"/>
</dbReference>
<dbReference type="GO" id="GO:0051213">
    <property type="term" value="F:dioxygenase activity"/>
    <property type="evidence" value="ECO:0007669"/>
    <property type="project" value="UniProtKB-KW"/>
</dbReference>
<evidence type="ECO:0000256" key="11">
    <source>
        <dbReference type="ARBA" id="ARBA00023180"/>
    </source>
</evidence>
<dbReference type="GO" id="GO:0016705">
    <property type="term" value="F:oxidoreductase activity, acting on paired donors, with incorporation or reduction of molecular oxygen"/>
    <property type="evidence" value="ECO:0007669"/>
    <property type="project" value="InterPro"/>
</dbReference>
<keyword evidence="3" id="KW-0716">Sensory transduction</keyword>
<keyword evidence="8" id="KW-0408">Iron</keyword>
<feature type="repeat" description="ANK" evidence="13">
    <location>
        <begin position="82"/>
        <end position="114"/>
    </location>
</feature>
<dbReference type="InterPro" id="IPR052076">
    <property type="entry name" value="TRP_cation_channel"/>
</dbReference>
<evidence type="ECO:0000256" key="2">
    <source>
        <dbReference type="ARBA" id="ARBA00022448"/>
    </source>
</evidence>
<keyword evidence="10" id="KW-0406">Ion transport</keyword>
<keyword evidence="12" id="KW-0407">Ion channel</keyword>
<evidence type="ECO:0000256" key="3">
    <source>
        <dbReference type="ARBA" id="ARBA00022606"/>
    </source>
</evidence>
<organism evidence="15 16">
    <name type="scientific">Polarella glacialis</name>
    <name type="common">Dinoflagellate</name>
    <dbReference type="NCBI Taxonomy" id="89957"/>
    <lineage>
        <taxon>Eukaryota</taxon>
        <taxon>Sar</taxon>
        <taxon>Alveolata</taxon>
        <taxon>Dinophyceae</taxon>
        <taxon>Suessiales</taxon>
        <taxon>Suessiaceae</taxon>
        <taxon>Polarella</taxon>
    </lineage>
</organism>
<evidence type="ECO:0000256" key="10">
    <source>
        <dbReference type="ARBA" id="ARBA00023065"/>
    </source>
</evidence>
<dbReference type="Pfam" id="PF12796">
    <property type="entry name" value="Ank_2"/>
    <property type="match status" value="1"/>
</dbReference>
<name>A0A813DJG0_POLGL</name>
<dbReference type="InterPro" id="IPR006620">
    <property type="entry name" value="Pro_4_hyd_alph"/>
</dbReference>
<dbReference type="InterPro" id="IPR005123">
    <property type="entry name" value="Oxoglu/Fe-dep_dioxygenase_dom"/>
</dbReference>
<reference evidence="15" key="1">
    <citation type="submission" date="2021-02" db="EMBL/GenBank/DDBJ databases">
        <authorList>
            <person name="Dougan E. K."/>
            <person name="Rhodes N."/>
            <person name="Thang M."/>
            <person name="Chan C."/>
        </authorList>
    </citation>
    <scope>NUCLEOTIDE SEQUENCE</scope>
</reference>
<evidence type="ECO:0000259" key="14">
    <source>
        <dbReference type="PROSITE" id="PS51471"/>
    </source>
</evidence>
<dbReference type="AlphaFoldDB" id="A0A813DJG0"/>
<dbReference type="PROSITE" id="PS51471">
    <property type="entry name" value="FE2OG_OXY"/>
    <property type="match status" value="1"/>
</dbReference>
<dbReference type="Gene3D" id="2.60.120.620">
    <property type="entry name" value="q2cbj1_9rhob like domain"/>
    <property type="match status" value="1"/>
</dbReference>
<dbReference type="EMBL" id="CAJNNV010003511">
    <property type="protein sequence ID" value="CAE8589138.1"/>
    <property type="molecule type" value="Genomic_DNA"/>
</dbReference>
<sequence>MSDQAIDRLTRAVVCCDEDEALQALAEGSGLGRKERETGYTTLHYACQYGLSRLAAKLLDEGASLQAPTRDLILQNTVVQPGGQTPLHLAGRAGEVEIVELLLSRRADPSKVDVDGFTPAAAALQHKHQALASKLAAAAGQVLPSEEQLKSMAALGAEEGRKRAAQQLEVPDSLRHVYTLEKVWTREECERVLASVNEAAASGAASSLAAGGRTTSEGWTTDRHAAYATTDLPCRAVLAVDGWVRASLCERIFPRLAERHNWTPSDGSRLVFRDLFFVRYSAAPGGQAGLALHRDGSIISFNILLNEPADFDGGGTYVEADDRAYAIGQGDCFVHSGKLRHGGQPITRGERFVLVGFVDVLDPGELPELGQR</sequence>
<evidence type="ECO:0000313" key="15">
    <source>
        <dbReference type="EMBL" id="CAE8589138.1"/>
    </source>
</evidence>
<dbReference type="GO" id="GO:0005506">
    <property type="term" value="F:iron ion binding"/>
    <property type="evidence" value="ECO:0007669"/>
    <property type="project" value="InterPro"/>
</dbReference>
<keyword evidence="6" id="KW-0223">Dioxygenase</keyword>
<evidence type="ECO:0000256" key="5">
    <source>
        <dbReference type="ARBA" id="ARBA00022737"/>
    </source>
</evidence>
<evidence type="ECO:0000313" key="16">
    <source>
        <dbReference type="Proteomes" id="UP000654075"/>
    </source>
</evidence>
<evidence type="ECO:0000256" key="7">
    <source>
        <dbReference type="ARBA" id="ARBA00023002"/>
    </source>
</evidence>
<dbReference type="PROSITE" id="PS50088">
    <property type="entry name" value="ANK_REPEAT"/>
    <property type="match status" value="2"/>
</dbReference>
<keyword evidence="7" id="KW-0560">Oxidoreductase</keyword>
<comment type="cofactor">
    <cofactor evidence="1">
        <name>L-ascorbate</name>
        <dbReference type="ChEBI" id="CHEBI:38290"/>
    </cofactor>
</comment>
<evidence type="ECO:0000256" key="4">
    <source>
        <dbReference type="ARBA" id="ARBA00022723"/>
    </source>
</evidence>
<dbReference type="PANTHER" id="PTHR47143">
    <property type="entry name" value="TRANSIENT RECEPTOR POTENTIAL CATION CHANNEL PROTEIN PAINLESS"/>
    <property type="match status" value="1"/>
</dbReference>
<gene>
    <name evidence="15" type="ORF">PGLA1383_LOCUS7916</name>
</gene>
<dbReference type="Gene3D" id="1.25.40.20">
    <property type="entry name" value="Ankyrin repeat-containing domain"/>
    <property type="match status" value="1"/>
</dbReference>
<evidence type="ECO:0000256" key="12">
    <source>
        <dbReference type="ARBA" id="ARBA00023303"/>
    </source>
</evidence>
<evidence type="ECO:0000256" key="6">
    <source>
        <dbReference type="ARBA" id="ARBA00022964"/>
    </source>
</evidence>
<dbReference type="GO" id="GO:0031418">
    <property type="term" value="F:L-ascorbic acid binding"/>
    <property type="evidence" value="ECO:0007669"/>
    <property type="project" value="InterPro"/>
</dbReference>
<comment type="caution">
    <text evidence="15">The sequence shown here is derived from an EMBL/GenBank/DDBJ whole genome shotgun (WGS) entry which is preliminary data.</text>
</comment>
<dbReference type="GO" id="GO:1902495">
    <property type="term" value="C:transmembrane transporter complex"/>
    <property type="evidence" value="ECO:0007669"/>
    <property type="project" value="TreeGrafter"/>
</dbReference>
<keyword evidence="11" id="KW-0325">Glycoprotein</keyword>
<dbReference type="Pfam" id="PF00023">
    <property type="entry name" value="Ank"/>
    <property type="match status" value="1"/>
</dbReference>
<feature type="repeat" description="ANK" evidence="13">
    <location>
        <begin position="38"/>
        <end position="70"/>
    </location>
</feature>
<keyword evidence="9 13" id="KW-0040">ANK repeat</keyword>
<proteinExistence type="predicted"/>
<keyword evidence="5" id="KW-0677">Repeat</keyword>
<dbReference type="OMA" id="MCMDPKT"/>
<evidence type="ECO:0000256" key="1">
    <source>
        <dbReference type="ARBA" id="ARBA00001961"/>
    </source>
</evidence>
<dbReference type="GO" id="GO:0022857">
    <property type="term" value="F:transmembrane transporter activity"/>
    <property type="evidence" value="ECO:0007669"/>
    <property type="project" value="TreeGrafter"/>
</dbReference>
<dbReference type="OrthoDB" id="69177at2759"/>
<protein>
    <recommendedName>
        <fullName evidence="14">Fe2OG dioxygenase domain-containing protein</fullName>
    </recommendedName>
</protein>